<comment type="caution">
    <text evidence="2">The sequence shown here is derived from an EMBL/GenBank/DDBJ whole genome shotgun (WGS) entry which is preliminary data.</text>
</comment>
<protein>
    <submittedName>
        <fullName evidence="2">Amidohydrolase</fullName>
    </submittedName>
</protein>
<dbReference type="Pfam" id="PF01979">
    <property type="entry name" value="Amidohydro_1"/>
    <property type="match status" value="1"/>
</dbReference>
<organism evidence="2 3">
    <name type="scientific">Aureitalea marina</name>
    <dbReference type="NCBI Taxonomy" id="930804"/>
    <lineage>
        <taxon>Bacteria</taxon>
        <taxon>Pseudomonadati</taxon>
        <taxon>Bacteroidota</taxon>
        <taxon>Flavobacteriia</taxon>
        <taxon>Flavobacteriales</taxon>
        <taxon>Flavobacteriaceae</taxon>
        <taxon>Aureitalea</taxon>
    </lineage>
</organism>
<dbReference type="RefSeq" id="WP_104812543.1">
    <property type="nucleotide sequence ID" value="NZ_MQUB01000001.1"/>
</dbReference>
<evidence type="ECO:0000313" key="3">
    <source>
        <dbReference type="Proteomes" id="UP000239800"/>
    </source>
</evidence>
<dbReference type="InterPro" id="IPR051781">
    <property type="entry name" value="Metallo-dep_Hydrolase"/>
</dbReference>
<proteinExistence type="predicted"/>
<sequence>MKNKPEFRLVGPLLILVLIGCQNRQQPRWDLALEGGQILDLDSGVYSQGNIYIKDGIIDSISSERLPADRVIDATGKFILPGFWDNHVHFRGGDSLIQENKDYLRWFLINGITSVRDAGGDLGLEVIGWRDSINSGLLDGPTIYTAGPKLDGPNATWAGSLVVDSDPSVSKALDSLQSLKVDFVKLYDSRISREAYLWSLQEAENRGYISSGHMPFTVNLDEAVAAGQDAIEHLYYVLKGCSAEEDQITEQVQLGELGFWGSMDQLMATYSEDQMKMTARMLIDNNTVVVPTLYIGQTLSYLDETDHSQDAWLKLVSPKMQATYQGRIDRSLNSSEEAREERKQLDKVFRQLTARLNEEGVTLLSGSDSGAYNSYVYPGTSLHGELRAMVDVGLEPIAALRTSASNGARFMRVNDQVGSIQEGMVADLVILTADPLEDISNSRKLDKVIKVGQVFDPAQMAKEIGCESCLD</sequence>
<dbReference type="OrthoDB" id="9815657at2"/>
<dbReference type="Gene3D" id="3.40.50.10910">
    <property type="entry name" value="Amidohydrolase"/>
    <property type="match status" value="1"/>
</dbReference>
<dbReference type="EMBL" id="MQUB01000001">
    <property type="protein sequence ID" value="PQB04615.1"/>
    <property type="molecule type" value="Genomic_DNA"/>
</dbReference>
<dbReference type="PANTHER" id="PTHR43135:SF3">
    <property type="entry name" value="ALPHA-D-RIBOSE 1-METHYLPHOSPHONATE 5-TRIPHOSPHATE DIPHOSPHATASE"/>
    <property type="match status" value="1"/>
</dbReference>
<dbReference type="InterPro" id="IPR006680">
    <property type="entry name" value="Amidohydro-rel"/>
</dbReference>
<dbReference type="Gene3D" id="1.20.58.520">
    <property type="entry name" value="Amidohydrolase"/>
    <property type="match status" value="1"/>
</dbReference>
<reference evidence="2 3" key="1">
    <citation type="submission" date="2016-11" db="EMBL/GenBank/DDBJ databases">
        <title>Trade-off between light-utilization and light-protection in marine flavobacteria.</title>
        <authorList>
            <person name="Kumagai Y."/>
        </authorList>
    </citation>
    <scope>NUCLEOTIDE SEQUENCE [LARGE SCALE GENOMIC DNA]</scope>
    <source>
        <strain evidence="2 3">NBRC 107741</strain>
    </source>
</reference>
<dbReference type="AlphaFoldDB" id="A0A2S7KPS0"/>
<dbReference type="Proteomes" id="UP000239800">
    <property type="component" value="Unassembled WGS sequence"/>
</dbReference>
<dbReference type="SUPFAM" id="SSF51556">
    <property type="entry name" value="Metallo-dependent hydrolases"/>
    <property type="match status" value="1"/>
</dbReference>
<name>A0A2S7KPS0_9FLAO</name>
<feature type="domain" description="Amidohydrolase-related" evidence="1">
    <location>
        <begin position="78"/>
        <end position="453"/>
    </location>
</feature>
<dbReference type="InterPro" id="IPR032466">
    <property type="entry name" value="Metal_Hydrolase"/>
</dbReference>
<gene>
    <name evidence="2" type="ORF">BST85_06685</name>
</gene>
<accession>A0A2S7KPS0</accession>
<dbReference type="Gene3D" id="3.30.110.90">
    <property type="entry name" value="Amidohydrolase"/>
    <property type="match status" value="1"/>
</dbReference>
<dbReference type="SUPFAM" id="SSF51338">
    <property type="entry name" value="Composite domain of metallo-dependent hydrolases"/>
    <property type="match status" value="1"/>
</dbReference>
<evidence type="ECO:0000313" key="2">
    <source>
        <dbReference type="EMBL" id="PQB04615.1"/>
    </source>
</evidence>
<dbReference type="InterPro" id="IPR011059">
    <property type="entry name" value="Metal-dep_hydrolase_composite"/>
</dbReference>
<dbReference type="PANTHER" id="PTHR43135">
    <property type="entry name" value="ALPHA-D-RIBOSE 1-METHYLPHOSPHONATE 5-TRIPHOSPHATE DIPHOSPHATASE"/>
    <property type="match status" value="1"/>
</dbReference>
<dbReference type="PROSITE" id="PS51257">
    <property type="entry name" value="PROKAR_LIPOPROTEIN"/>
    <property type="match status" value="1"/>
</dbReference>
<keyword evidence="3" id="KW-1185">Reference proteome</keyword>
<dbReference type="Gene3D" id="2.30.40.10">
    <property type="entry name" value="Urease, subunit C, domain 1"/>
    <property type="match status" value="1"/>
</dbReference>
<keyword evidence="2" id="KW-0378">Hydrolase</keyword>
<dbReference type="GO" id="GO:0016810">
    <property type="term" value="F:hydrolase activity, acting on carbon-nitrogen (but not peptide) bonds"/>
    <property type="evidence" value="ECO:0007669"/>
    <property type="project" value="InterPro"/>
</dbReference>
<evidence type="ECO:0000259" key="1">
    <source>
        <dbReference type="Pfam" id="PF01979"/>
    </source>
</evidence>